<dbReference type="InterPro" id="IPR024370">
    <property type="entry name" value="PBP_domain"/>
</dbReference>
<feature type="domain" description="PBP" evidence="3">
    <location>
        <begin position="74"/>
        <end position="303"/>
    </location>
</feature>
<proteinExistence type="predicted"/>
<dbReference type="PANTHER" id="PTHR30570">
    <property type="entry name" value="PERIPLASMIC PHOSPHATE BINDING COMPONENT OF PHOSPHATE ABC TRANSPORTER"/>
    <property type="match status" value="1"/>
</dbReference>
<dbReference type="RefSeq" id="WP_027843806.1">
    <property type="nucleotide sequence ID" value="NZ_LMTZ01000055.1"/>
</dbReference>
<evidence type="ECO:0000313" key="5">
    <source>
        <dbReference type="Proteomes" id="UP000053372"/>
    </source>
</evidence>
<keyword evidence="2" id="KW-0472">Membrane</keyword>
<dbReference type="Gene3D" id="3.40.190.10">
    <property type="entry name" value="Periplasmic binding protein-like II"/>
    <property type="match status" value="2"/>
</dbReference>
<evidence type="ECO:0000259" key="3">
    <source>
        <dbReference type="Pfam" id="PF12849"/>
    </source>
</evidence>
<reference evidence="4 5" key="1">
    <citation type="journal article" date="2015" name="Genome Announc.">
        <title>Draft Genome of the Euendolithic (true boring) Cyanobacterium Mastigocoleus testarum strain BC008.</title>
        <authorList>
            <person name="Guida B.S."/>
            <person name="Garcia-Pichel F."/>
        </authorList>
    </citation>
    <scope>NUCLEOTIDE SEQUENCE [LARGE SCALE GENOMIC DNA]</scope>
    <source>
        <strain evidence="4 5">BC008</strain>
    </source>
</reference>
<keyword evidence="2" id="KW-1133">Transmembrane helix</keyword>
<organism evidence="4 5">
    <name type="scientific">Mastigocoleus testarum BC008</name>
    <dbReference type="NCBI Taxonomy" id="371196"/>
    <lineage>
        <taxon>Bacteria</taxon>
        <taxon>Bacillati</taxon>
        <taxon>Cyanobacteriota</taxon>
        <taxon>Cyanophyceae</taxon>
        <taxon>Nostocales</taxon>
        <taxon>Hapalosiphonaceae</taxon>
        <taxon>Mastigocoleus</taxon>
    </lineage>
</organism>
<protein>
    <submittedName>
        <fullName evidence="4">Porin</fullName>
    </submittedName>
</protein>
<name>A0A0V7ZVC7_9CYAN</name>
<dbReference type="SUPFAM" id="SSF53850">
    <property type="entry name" value="Periplasmic binding protein-like II"/>
    <property type="match status" value="1"/>
</dbReference>
<feature type="transmembrane region" description="Helical" evidence="2">
    <location>
        <begin position="9"/>
        <end position="28"/>
    </location>
</feature>
<sequence length="312" mass="33404">MSQRKGPPPIVFILLFIVLLGGGYWWFFMRNPTQQDNVQILPKNNQNQVAPEVTQAPVAAPIPEAFPSPNSVSSGTDIRIDGSTTMVTINQNLKRSFERKFQGTSILTSATGSSNGINALIDSKIDIAATSRPLKPEEKAQGLVAVPIASDAIAVIVGRDNSFIQEGLTSAQVKDIFEGKVNNWSQVGGSNGSILVINRPPVSGTHQTFKKLALGGNDFGTTPNITTLPRDETTGLIRVLGLNGIGYATFAQVQNQSTARVLRVDGVTPEAANYPYTRELFYVYKNPPSSGVKAFLGYATSPEGQQAALIGN</sequence>
<dbReference type="CDD" id="cd13653">
    <property type="entry name" value="PBP2_phosphate_like_1"/>
    <property type="match status" value="1"/>
</dbReference>
<dbReference type="PANTHER" id="PTHR30570:SF1">
    <property type="entry name" value="PHOSPHATE-BINDING PROTEIN PSTS"/>
    <property type="match status" value="1"/>
</dbReference>
<accession>A0A0V7ZVC7</accession>
<dbReference type="AlphaFoldDB" id="A0A0V7ZVC7"/>
<keyword evidence="1" id="KW-0732">Signal</keyword>
<evidence type="ECO:0000313" key="4">
    <source>
        <dbReference type="EMBL" id="KST68596.1"/>
    </source>
</evidence>
<evidence type="ECO:0000256" key="2">
    <source>
        <dbReference type="SAM" id="Phobius"/>
    </source>
</evidence>
<dbReference type="Proteomes" id="UP000053372">
    <property type="component" value="Unassembled WGS sequence"/>
</dbReference>
<gene>
    <name evidence="4" type="ORF">BC008_33640</name>
</gene>
<keyword evidence="5" id="KW-1185">Reference proteome</keyword>
<evidence type="ECO:0000256" key="1">
    <source>
        <dbReference type="ARBA" id="ARBA00022729"/>
    </source>
</evidence>
<comment type="caution">
    <text evidence="4">The sequence shown here is derived from an EMBL/GenBank/DDBJ whole genome shotgun (WGS) entry which is preliminary data.</text>
</comment>
<dbReference type="InterPro" id="IPR050811">
    <property type="entry name" value="Phosphate_ABC_transporter"/>
</dbReference>
<keyword evidence="2" id="KW-0812">Transmembrane</keyword>
<dbReference type="EMBL" id="LMTZ01000055">
    <property type="protein sequence ID" value="KST68596.1"/>
    <property type="molecule type" value="Genomic_DNA"/>
</dbReference>
<dbReference type="OrthoDB" id="454818at2"/>
<dbReference type="Pfam" id="PF12849">
    <property type="entry name" value="PBP_like_2"/>
    <property type="match status" value="1"/>
</dbReference>